<proteinExistence type="predicted"/>
<dbReference type="Proteomes" id="UP000828390">
    <property type="component" value="Unassembled WGS sequence"/>
</dbReference>
<dbReference type="PROSITE" id="PS51257">
    <property type="entry name" value="PROKAR_LIPOPROTEIN"/>
    <property type="match status" value="1"/>
</dbReference>
<accession>A0A9D4C1R2</accession>
<evidence type="ECO:0000313" key="2">
    <source>
        <dbReference type="Proteomes" id="UP000828390"/>
    </source>
</evidence>
<dbReference type="AlphaFoldDB" id="A0A9D4C1R2"/>
<comment type="caution">
    <text evidence="1">The sequence shown here is derived from an EMBL/GenBank/DDBJ whole genome shotgun (WGS) entry which is preliminary data.</text>
</comment>
<name>A0A9D4C1R2_DREPO</name>
<keyword evidence="2" id="KW-1185">Reference proteome</keyword>
<organism evidence="1 2">
    <name type="scientific">Dreissena polymorpha</name>
    <name type="common">Zebra mussel</name>
    <name type="synonym">Mytilus polymorpha</name>
    <dbReference type="NCBI Taxonomy" id="45954"/>
    <lineage>
        <taxon>Eukaryota</taxon>
        <taxon>Metazoa</taxon>
        <taxon>Spiralia</taxon>
        <taxon>Lophotrochozoa</taxon>
        <taxon>Mollusca</taxon>
        <taxon>Bivalvia</taxon>
        <taxon>Autobranchia</taxon>
        <taxon>Heteroconchia</taxon>
        <taxon>Euheterodonta</taxon>
        <taxon>Imparidentia</taxon>
        <taxon>Neoheterodontei</taxon>
        <taxon>Myida</taxon>
        <taxon>Dreissenoidea</taxon>
        <taxon>Dreissenidae</taxon>
        <taxon>Dreissena</taxon>
    </lineage>
</organism>
<reference evidence="1" key="2">
    <citation type="submission" date="2020-11" db="EMBL/GenBank/DDBJ databases">
        <authorList>
            <person name="McCartney M.A."/>
            <person name="Auch B."/>
            <person name="Kono T."/>
            <person name="Mallez S."/>
            <person name="Becker A."/>
            <person name="Gohl D.M."/>
            <person name="Silverstein K.A.T."/>
            <person name="Koren S."/>
            <person name="Bechman K.B."/>
            <person name="Herman A."/>
            <person name="Abrahante J.E."/>
            <person name="Garbe J."/>
        </authorList>
    </citation>
    <scope>NUCLEOTIDE SEQUENCE</scope>
    <source>
        <strain evidence="1">Duluth1</strain>
        <tissue evidence="1">Whole animal</tissue>
    </source>
</reference>
<reference evidence="1" key="1">
    <citation type="journal article" date="2019" name="bioRxiv">
        <title>The Genome of the Zebra Mussel, Dreissena polymorpha: A Resource for Invasive Species Research.</title>
        <authorList>
            <person name="McCartney M.A."/>
            <person name="Auch B."/>
            <person name="Kono T."/>
            <person name="Mallez S."/>
            <person name="Zhang Y."/>
            <person name="Obille A."/>
            <person name="Becker A."/>
            <person name="Abrahante J.E."/>
            <person name="Garbe J."/>
            <person name="Badalamenti J.P."/>
            <person name="Herman A."/>
            <person name="Mangelson H."/>
            <person name="Liachko I."/>
            <person name="Sullivan S."/>
            <person name="Sone E.D."/>
            <person name="Koren S."/>
            <person name="Silverstein K.A.T."/>
            <person name="Beckman K.B."/>
            <person name="Gohl D.M."/>
        </authorList>
    </citation>
    <scope>NUCLEOTIDE SEQUENCE</scope>
    <source>
        <strain evidence="1">Duluth1</strain>
        <tissue evidence="1">Whole animal</tissue>
    </source>
</reference>
<sequence>MRRLANGPGENSYMIALVVVFIEQPGGSNLVQACDNVDAVKSFGEVISGEIRVSKILVVN</sequence>
<gene>
    <name evidence="1" type="ORF">DPMN_058209</name>
</gene>
<evidence type="ECO:0000313" key="1">
    <source>
        <dbReference type="EMBL" id="KAH3715498.1"/>
    </source>
</evidence>
<protein>
    <submittedName>
        <fullName evidence="1">Uncharacterized protein</fullName>
    </submittedName>
</protein>
<dbReference type="EMBL" id="JAIWYP010000013">
    <property type="protein sequence ID" value="KAH3715498.1"/>
    <property type="molecule type" value="Genomic_DNA"/>
</dbReference>